<reference evidence="4" key="1">
    <citation type="submission" date="2016-11" db="EMBL/GenBank/DDBJ databases">
        <authorList>
            <person name="Varghese N."/>
            <person name="Submissions S."/>
        </authorList>
    </citation>
    <scope>NUCLEOTIDE SEQUENCE [LARGE SCALE GENOMIC DNA]</scope>
    <source>
        <strain evidence="4">CGMCC 1.7063</strain>
    </source>
</reference>
<sequence>MNAEVCLEKLLQNLDPQMQDEVYVFCQVPDSQLSELIGDCLCVFREREGLSAIVPQILARQLGLAASGGFCQITLQVFSSLNAVGLTAAISRELANAGISANVVAALRHDHVFVPQEKAQQALQLLRGICNRAQYS</sequence>
<evidence type="ECO:0000313" key="4">
    <source>
        <dbReference type="Proteomes" id="UP000184170"/>
    </source>
</evidence>
<organism evidence="3 4">
    <name type="scientific">Microbulbifer donghaiensis</name>
    <dbReference type="NCBI Taxonomy" id="494016"/>
    <lineage>
        <taxon>Bacteria</taxon>
        <taxon>Pseudomonadati</taxon>
        <taxon>Pseudomonadota</taxon>
        <taxon>Gammaproteobacteria</taxon>
        <taxon>Cellvibrionales</taxon>
        <taxon>Microbulbiferaceae</taxon>
        <taxon>Microbulbifer</taxon>
    </lineage>
</organism>
<dbReference type="SUPFAM" id="SSF55021">
    <property type="entry name" value="ACT-like"/>
    <property type="match status" value="2"/>
</dbReference>
<dbReference type="EMBL" id="FQVA01000001">
    <property type="protein sequence ID" value="SHF35556.1"/>
    <property type="molecule type" value="Genomic_DNA"/>
</dbReference>
<dbReference type="InterPro" id="IPR045865">
    <property type="entry name" value="ACT-like_dom_sf"/>
</dbReference>
<evidence type="ECO:0000259" key="2">
    <source>
        <dbReference type="Pfam" id="PF13840"/>
    </source>
</evidence>
<dbReference type="Gene3D" id="3.30.2130.10">
    <property type="entry name" value="VC0802-like"/>
    <property type="match status" value="1"/>
</dbReference>
<protein>
    <submittedName>
        <fullName evidence="3">Uncharacterized protein</fullName>
    </submittedName>
</protein>
<dbReference type="InterPro" id="IPR027795">
    <property type="entry name" value="CASTOR_ACT_dom"/>
</dbReference>
<keyword evidence="4" id="KW-1185">Reference proteome</keyword>
<feature type="domain" description="DUF2241" evidence="1">
    <location>
        <begin position="4"/>
        <end position="66"/>
    </location>
</feature>
<dbReference type="Proteomes" id="UP000184170">
    <property type="component" value="Unassembled WGS sequence"/>
</dbReference>
<feature type="domain" description="CASTOR ACT" evidence="2">
    <location>
        <begin position="73"/>
        <end position="127"/>
    </location>
</feature>
<dbReference type="InterPro" id="IPR018717">
    <property type="entry name" value="DUF2241"/>
</dbReference>
<dbReference type="Pfam" id="PF10000">
    <property type="entry name" value="ACT_3"/>
    <property type="match status" value="1"/>
</dbReference>
<gene>
    <name evidence="3" type="ORF">SAMN04487965_2018</name>
</gene>
<evidence type="ECO:0000259" key="1">
    <source>
        <dbReference type="Pfam" id="PF10000"/>
    </source>
</evidence>
<dbReference type="OrthoDB" id="517867at2"/>
<proteinExistence type="predicted"/>
<dbReference type="RefSeq" id="WP_073274208.1">
    <property type="nucleotide sequence ID" value="NZ_FQVA01000001.1"/>
</dbReference>
<evidence type="ECO:0000313" key="3">
    <source>
        <dbReference type="EMBL" id="SHF35556.1"/>
    </source>
</evidence>
<dbReference type="Pfam" id="PF13840">
    <property type="entry name" value="ACT_7"/>
    <property type="match status" value="1"/>
</dbReference>
<dbReference type="AlphaFoldDB" id="A0A1M5AZH3"/>
<dbReference type="PANTHER" id="PTHR39199">
    <property type="entry name" value="BLR5128 PROTEIN"/>
    <property type="match status" value="1"/>
</dbReference>
<name>A0A1M5AZH3_9GAMM</name>
<dbReference type="STRING" id="494016.SAMN04487965_2018"/>
<accession>A0A1M5AZH3</accession>
<dbReference type="PANTHER" id="PTHR39199:SF1">
    <property type="entry name" value="BLR5128 PROTEIN"/>
    <property type="match status" value="1"/>
</dbReference>